<feature type="region of interest" description="Disordered" evidence="1">
    <location>
        <begin position="282"/>
        <end position="335"/>
    </location>
</feature>
<evidence type="ECO:0000256" key="3">
    <source>
        <dbReference type="SAM" id="SignalP"/>
    </source>
</evidence>
<keyword evidence="2" id="KW-0472">Membrane</keyword>
<evidence type="ECO:0000313" key="5">
    <source>
        <dbReference type="Proteomes" id="UP001595075"/>
    </source>
</evidence>
<dbReference type="CDD" id="cd12087">
    <property type="entry name" value="TM_EGFR-like"/>
    <property type="match status" value="1"/>
</dbReference>
<organism evidence="4 5">
    <name type="scientific">Oculimacula yallundae</name>
    <dbReference type="NCBI Taxonomy" id="86028"/>
    <lineage>
        <taxon>Eukaryota</taxon>
        <taxon>Fungi</taxon>
        <taxon>Dikarya</taxon>
        <taxon>Ascomycota</taxon>
        <taxon>Pezizomycotina</taxon>
        <taxon>Leotiomycetes</taxon>
        <taxon>Helotiales</taxon>
        <taxon>Ploettnerulaceae</taxon>
        <taxon>Oculimacula</taxon>
    </lineage>
</organism>
<protein>
    <submittedName>
        <fullName evidence="4">Uncharacterized protein</fullName>
    </submittedName>
</protein>
<evidence type="ECO:0000256" key="2">
    <source>
        <dbReference type="SAM" id="Phobius"/>
    </source>
</evidence>
<proteinExistence type="predicted"/>
<feature type="transmembrane region" description="Helical" evidence="2">
    <location>
        <begin position="214"/>
        <end position="236"/>
    </location>
</feature>
<feature type="compositionally biased region" description="Pro residues" evidence="1">
    <location>
        <begin position="306"/>
        <end position="321"/>
    </location>
</feature>
<gene>
    <name evidence="4" type="ORF">VTL71DRAFT_16119</name>
</gene>
<evidence type="ECO:0000313" key="4">
    <source>
        <dbReference type="EMBL" id="KAL2068021.1"/>
    </source>
</evidence>
<feature type="compositionally biased region" description="Low complexity" evidence="1">
    <location>
        <begin position="174"/>
        <end position="187"/>
    </location>
</feature>
<keyword evidence="2" id="KW-1133">Transmembrane helix</keyword>
<keyword evidence="2" id="KW-0812">Transmembrane</keyword>
<comment type="caution">
    <text evidence="4">The sequence shown here is derived from an EMBL/GenBank/DDBJ whole genome shotgun (WGS) entry which is preliminary data.</text>
</comment>
<feature type="compositionally biased region" description="Low complexity" evidence="1">
    <location>
        <begin position="322"/>
        <end position="335"/>
    </location>
</feature>
<sequence length="335" mass="35280">MFALPKFTVVALTCLVSISSSTPANPTVTAPPIIAKREPYDLDDFIGYYATSGVSSSSYAASTCSGTLYRKISVTSSGYFGGCESSSYYSAFTQCSGSVAQGIYSYVSGTYAYSATSSTCTGVSSCITDKIKYSPSEDGISFFIRCADTTPRTIYYTDIEALPVLQAITSSTASSSTTSAPSVSRVTITQTPSVSPSPTRSAQPHKHKSKAGPIAGGVVGGIAVLSLIVFLIWFFLKKRHLRKLGAAGSSEYAQSQPVMVQQQPGHLGEPNNFGIQGKTAMPSASPVSPYPQQVTWTPAMGGNPGISPPTSPPPTYFPQPQPMHSHPQSQPILNQ</sequence>
<feature type="region of interest" description="Disordered" evidence="1">
    <location>
        <begin position="174"/>
        <end position="211"/>
    </location>
</feature>
<keyword evidence="5" id="KW-1185">Reference proteome</keyword>
<reference evidence="4 5" key="1">
    <citation type="journal article" date="2024" name="Commun. Biol.">
        <title>Comparative genomic analysis of thermophilic fungi reveals convergent evolutionary adaptations and gene losses.</title>
        <authorList>
            <person name="Steindorff A.S."/>
            <person name="Aguilar-Pontes M.V."/>
            <person name="Robinson A.J."/>
            <person name="Andreopoulos B."/>
            <person name="LaButti K."/>
            <person name="Kuo A."/>
            <person name="Mondo S."/>
            <person name="Riley R."/>
            <person name="Otillar R."/>
            <person name="Haridas S."/>
            <person name="Lipzen A."/>
            <person name="Grimwood J."/>
            <person name="Schmutz J."/>
            <person name="Clum A."/>
            <person name="Reid I.D."/>
            <person name="Moisan M.C."/>
            <person name="Butler G."/>
            <person name="Nguyen T.T.M."/>
            <person name="Dewar K."/>
            <person name="Conant G."/>
            <person name="Drula E."/>
            <person name="Henrissat B."/>
            <person name="Hansel C."/>
            <person name="Singer S."/>
            <person name="Hutchinson M.I."/>
            <person name="de Vries R.P."/>
            <person name="Natvig D.O."/>
            <person name="Powell A.J."/>
            <person name="Tsang A."/>
            <person name="Grigoriev I.V."/>
        </authorList>
    </citation>
    <scope>NUCLEOTIDE SEQUENCE [LARGE SCALE GENOMIC DNA]</scope>
    <source>
        <strain evidence="4 5">CBS 494.80</strain>
    </source>
</reference>
<dbReference type="EMBL" id="JAZHXI010000009">
    <property type="protein sequence ID" value="KAL2068021.1"/>
    <property type="molecule type" value="Genomic_DNA"/>
</dbReference>
<keyword evidence="3" id="KW-0732">Signal</keyword>
<dbReference type="Proteomes" id="UP001595075">
    <property type="component" value="Unassembled WGS sequence"/>
</dbReference>
<feature type="signal peptide" evidence="3">
    <location>
        <begin position="1"/>
        <end position="24"/>
    </location>
</feature>
<evidence type="ECO:0000256" key="1">
    <source>
        <dbReference type="SAM" id="MobiDB-lite"/>
    </source>
</evidence>
<accession>A0ABR4CDJ2</accession>
<feature type="chain" id="PRO_5047247749" evidence="3">
    <location>
        <begin position="25"/>
        <end position="335"/>
    </location>
</feature>
<name>A0ABR4CDJ2_9HELO</name>
<feature type="compositionally biased region" description="Polar residues" evidence="1">
    <location>
        <begin position="188"/>
        <end position="202"/>
    </location>
</feature>